<dbReference type="InterPro" id="IPR015421">
    <property type="entry name" value="PyrdxlP-dep_Trfase_major"/>
</dbReference>
<evidence type="ECO:0000313" key="5">
    <source>
        <dbReference type="Proteomes" id="UP000182762"/>
    </source>
</evidence>
<proteinExistence type="inferred from homology"/>
<dbReference type="CDD" id="cd00610">
    <property type="entry name" value="OAT_like"/>
    <property type="match status" value="1"/>
</dbReference>
<dbReference type="GeneID" id="93711785"/>
<evidence type="ECO:0000256" key="2">
    <source>
        <dbReference type="ARBA" id="ARBA00022898"/>
    </source>
</evidence>
<dbReference type="InterPro" id="IPR005814">
    <property type="entry name" value="Aminotrans_3"/>
</dbReference>
<dbReference type="EMBL" id="FOXX01000008">
    <property type="protein sequence ID" value="SFQ74907.1"/>
    <property type="molecule type" value="Genomic_DNA"/>
</dbReference>
<dbReference type="PIRSF" id="PIRSF000521">
    <property type="entry name" value="Transaminase_4ab_Lys_Orn"/>
    <property type="match status" value="1"/>
</dbReference>
<dbReference type="GO" id="GO:0008483">
    <property type="term" value="F:transaminase activity"/>
    <property type="evidence" value="ECO:0007669"/>
    <property type="project" value="UniProtKB-KW"/>
</dbReference>
<dbReference type="InterPro" id="IPR049704">
    <property type="entry name" value="Aminotrans_3_PPA_site"/>
</dbReference>
<dbReference type="PANTHER" id="PTHR43094">
    <property type="entry name" value="AMINOTRANSFERASE"/>
    <property type="match status" value="1"/>
</dbReference>
<evidence type="ECO:0000256" key="3">
    <source>
        <dbReference type="RuleBase" id="RU003560"/>
    </source>
</evidence>
<organism evidence="4 5">
    <name type="scientific">Priestia endophytica DSM 13796</name>
    <dbReference type="NCBI Taxonomy" id="1121089"/>
    <lineage>
        <taxon>Bacteria</taxon>
        <taxon>Bacillati</taxon>
        <taxon>Bacillota</taxon>
        <taxon>Bacilli</taxon>
        <taxon>Bacillales</taxon>
        <taxon>Bacillaceae</taxon>
        <taxon>Priestia</taxon>
    </lineage>
</organism>
<dbReference type="RefSeq" id="WP_061805675.1">
    <property type="nucleotide sequence ID" value="NZ_FOXX01000008.1"/>
</dbReference>
<accession>A0A1I6B296</accession>
<name>A0A1I6B296_9BACI</name>
<comment type="caution">
    <text evidence="4">The sequence shown here is derived from an EMBL/GenBank/DDBJ whole genome shotgun (WGS) entry which is preliminary data.</text>
</comment>
<dbReference type="PROSITE" id="PS00600">
    <property type="entry name" value="AA_TRANSFER_CLASS_3"/>
    <property type="match status" value="1"/>
</dbReference>
<protein>
    <submittedName>
        <fullName evidence="4">Aminotransferase class-III</fullName>
    </submittedName>
</protein>
<keyword evidence="4" id="KW-0032">Aminotransferase</keyword>
<dbReference type="PANTHER" id="PTHR43094:SF1">
    <property type="entry name" value="AMINOTRANSFERASE CLASS-III"/>
    <property type="match status" value="1"/>
</dbReference>
<dbReference type="Gene3D" id="3.90.1150.10">
    <property type="entry name" value="Aspartate Aminotransferase, domain 1"/>
    <property type="match status" value="1"/>
</dbReference>
<comment type="similarity">
    <text evidence="1 3">Belongs to the class-III pyridoxal-phosphate-dependent aminotransferase family.</text>
</comment>
<reference evidence="4 5" key="1">
    <citation type="submission" date="2016-10" db="EMBL/GenBank/DDBJ databases">
        <authorList>
            <person name="Varghese N."/>
            <person name="Submissions S."/>
        </authorList>
    </citation>
    <scope>NUCLEOTIDE SEQUENCE [LARGE SCALE GENOMIC DNA]</scope>
    <source>
        <strain evidence="4 5">DSM 13796</strain>
    </source>
</reference>
<dbReference type="Proteomes" id="UP000182762">
    <property type="component" value="Unassembled WGS sequence"/>
</dbReference>
<evidence type="ECO:0000256" key="1">
    <source>
        <dbReference type="ARBA" id="ARBA00008954"/>
    </source>
</evidence>
<keyword evidence="5" id="KW-1185">Reference proteome</keyword>
<evidence type="ECO:0000313" key="4">
    <source>
        <dbReference type="EMBL" id="SFQ74907.1"/>
    </source>
</evidence>
<dbReference type="SUPFAM" id="SSF53383">
    <property type="entry name" value="PLP-dependent transferases"/>
    <property type="match status" value="1"/>
</dbReference>
<sequence>MKNQTLYTLAELDKQHILHPSTSPAFNRNNGPTIIFERGEGLHIFDMDNNKYIDGVSMLWNVNVGHGNKELAQVSFDQMQKLAYSSMFYGYSNEPAVKLAEKITSMTPGDLDSVFYTSGGSESNDTAFKLARFYWERKGLANKKKIISLKRGYHGVTVAAQRATGIEVYRAFSGSGDPDIINAEPHLTSCELGDINHPSYQNSIRGTIEREGVNHVAAVIIEPIQGAGGVHVPPEDYLQAVRKLCDEQNILLIADEVICGFGRTGRSFGVNHWDIVPDLMSVAKGITSGYAQLGAVVMRTPIMDAICEVPDMLAHGFTYSGHPTACAVGLKNLEIIERENLIDQADQMGKLLLKGFDYLNDKYHFFHNGRGRGLLTGFDLIKDPEQNITFTPEEAAAMSIVEECKKRGLLIRGFDFEPGMNIIAIAPPLISQQDDIETIISIVDESLSAYSKRLGL</sequence>
<keyword evidence="2 3" id="KW-0663">Pyridoxal phosphate</keyword>
<dbReference type="Pfam" id="PF00202">
    <property type="entry name" value="Aminotran_3"/>
    <property type="match status" value="1"/>
</dbReference>
<dbReference type="InterPro" id="IPR015422">
    <property type="entry name" value="PyrdxlP-dep_Trfase_small"/>
</dbReference>
<dbReference type="InterPro" id="IPR015424">
    <property type="entry name" value="PyrdxlP-dep_Trfase"/>
</dbReference>
<keyword evidence="4" id="KW-0808">Transferase</keyword>
<dbReference type="Gene3D" id="3.40.640.10">
    <property type="entry name" value="Type I PLP-dependent aspartate aminotransferase-like (Major domain)"/>
    <property type="match status" value="1"/>
</dbReference>
<gene>
    <name evidence="4" type="ORF">SAMN02745910_03171</name>
</gene>